<dbReference type="EMBL" id="JAQRFN010000006">
    <property type="protein sequence ID" value="MDC9596503.1"/>
    <property type="molecule type" value="Genomic_DNA"/>
</dbReference>
<dbReference type="RefSeq" id="WP_273575079.1">
    <property type="nucleotide sequence ID" value="NZ_JAQRFN010000006.1"/>
</dbReference>
<comment type="caution">
    <text evidence="1">The sequence shown here is derived from an EMBL/GenBank/DDBJ whole genome shotgun (WGS) entry which is preliminary data.</text>
</comment>
<sequence>MISIDNAQNEIGLPGHIDDGKEWTEWLLKKADEQQPELQLPEHILCPTAPEYIWLQTDPEPEEEGKPVYPDNGVEITWCSGWINPTDTLYVRADLIHRVRRTR</sequence>
<name>A0ABT5LQ26_9GAMM</name>
<organism evidence="1 2">
    <name type="scientific">Xenorhabdus anantnagensis</name>
    <dbReference type="NCBI Taxonomy" id="3025875"/>
    <lineage>
        <taxon>Bacteria</taxon>
        <taxon>Pseudomonadati</taxon>
        <taxon>Pseudomonadota</taxon>
        <taxon>Gammaproteobacteria</taxon>
        <taxon>Enterobacterales</taxon>
        <taxon>Morganellaceae</taxon>
        <taxon>Xenorhabdus</taxon>
    </lineage>
</organism>
<accession>A0ABT5LQ26</accession>
<keyword evidence="2" id="KW-1185">Reference proteome</keyword>
<protein>
    <submittedName>
        <fullName evidence="1">Uncharacterized protein</fullName>
    </submittedName>
</protein>
<proteinExistence type="predicted"/>
<reference evidence="1 2" key="1">
    <citation type="submission" date="2023-02" db="EMBL/GenBank/DDBJ databases">
        <title>Entomopathogenic bacteria.</title>
        <authorList>
            <person name="Machado R.A."/>
        </authorList>
    </citation>
    <scope>NUCLEOTIDE SEQUENCE [LARGE SCALE GENOMIC DNA]</scope>
    <source>
        <strain evidence="1 2">XENO-2</strain>
    </source>
</reference>
<evidence type="ECO:0000313" key="2">
    <source>
        <dbReference type="Proteomes" id="UP001220225"/>
    </source>
</evidence>
<evidence type="ECO:0000313" key="1">
    <source>
        <dbReference type="EMBL" id="MDC9596503.1"/>
    </source>
</evidence>
<gene>
    <name evidence="1" type="ORF">PSI14_06360</name>
</gene>
<dbReference type="Proteomes" id="UP001220225">
    <property type="component" value="Unassembled WGS sequence"/>
</dbReference>